<organism evidence="9 10">
    <name type="scientific">Blattabacterium punctulatus CPU2</name>
    <dbReference type="NCBI Taxonomy" id="1457032"/>
    <lineage>
        <taxon>Bacteria</taxon>
        <taxon>Pseudomonadati</taxon>
        <taxon>Bacteroidota</taxon>
        <taxon>Flavobacteriia</taxon>
        <taxon>Flavobacteriales</taxon>
        <taxon>Blattabacteriaceae</taxon>
        <taxon>Blattabacterium</taxon>
    </lineage>
</organism>
<evidence type="ECO:0000256" key="3">
    <source>
        <dbReference type="ARBA" id="ARBA00022781"/>
    </source>
</evidence>
<dbReference type="InterPro" id="IPR000711">
    <property type="entry name" value="ATPase_OSCP/dsu"/>
</dbReference>
<evidence type="ECO:0000256" key="1">
    <source>
        <dbReference type="ARBA" id="ARBA00004370"/>
    </source>
</evidence>
<comment type="similarity">
    <text evidence="7">Belongs to the ATPase delta chain family.</text>
</comment>
<keyword evidence="4 7" id="KW-0406">Ion transport</keyword>
<keyword evidence="8" id="KW-1133">Transmembrane helix</keyword>
<evidence type="ECO:0000256" key="2">
    <source>
        <dbReference type="ARBA" id="ARBA00022448"/>
    </source>
</evidence>
<keyword evidence="2 7" id="KW-0813">Transport</keyword>
<keyword evidence="3 7" id="KW-0375">Hydrogen ion transport</keyword>
<evidence type="ECO:0000256" key="7">
    <source>
        <dbReference type="HAMAP-Rule" id="MF_01416"/>
    </source>
</evidence>
<dbReference type="AlphaFoldDB" id="A0AAD1FR94"/>
<evidence type="ECO:0000256" key="4">
    <source>
        <dbReference type="ARBA" id="ARBA00023065"/>
    </source>
</evidence>
<proteinExistence type="inferred from homology"/>
<dbReference type="Proteomes" id="UP000262607">
    <property type="component" value="Chromosome"/>
</dbReference>
<dbReference type="RefSeq" id="WP_110548881.1">
    <property type="nucleotide sequence ID" value="NZ_AP014610.1"/>
</dbReference>
<evidence type="ECO:0000256" key="6">
    <source>
        <dbReference type="ARBA" id="ARBA00023310"/>
    </source>
</evidence>
<dbReference type="Pfam" id="PF00213">
    <property type="entry name" value="OSCP"/>
    <property type="match status" value="1"/>
</dbReference>
<gene>
    <name evidence="7 9" type="primary">atpH</name>
    <name evidence="9" type="ORF">CPU2_074</name>
</gene>
<dbReference type="InterPro" id="IPR026015">
    <property type="entry name" value="ATP_synth_OSCP/delta_N_sf"/>
</dbReference>
<dbReference type="GO" id="GO:0005886">
    <property type="term" value="C:plasma membrane"/>
    <property type="evidence" value="ECO:0007669"/>
    <property type="project" value="UniProtKB-SubCell"/>
</dbReference>
<dbReference type="EMBL" id="AP014610">
    <property type="protein sequence ID" value="BBA17592.1"/>
    <property type="molecule type" value="Genomic_DNA"/>
</dbReference>
<name>A0AAD1FR94_9FLAO</name>
<evidence type="ECO:0000313" key="9">
    <source>
        <dbReference type="EMBL" id="BBA17592.1"/>
    </source>
</evidence>
<dbReference type="HAMAP" id="MF_01416">
    <property type="entry name" value="ATP_synth_delta_bact"/>
    <property type="match status" value="1"/>
</dbReference>
<sequence>MFSKRRITKHYAMVLFESSMKTHNMDSIYQKIKKISFLLSKNVELNKFFHSSLLNSERKIKILEKIFYSFDIFIFHFIKILIIRNREYLIKKIFLEYQKIYKEKKGLLKCIITSFFPLSIDIQKMIIHKIISSEKSKNKKYHIINKIDKSLIGGFLFRIGYKEWDLSVKNQLLSIQNIFKNSI</sequence>
<keyword evidence="8" id="KW-0812">Transmembrane</keyword>
<dbReference type="GO" id="GO:0045259">
    <property type="term" value="C:proton-transporting ATP synthase complex"/>
    <property type="evidence" value="ECO:0007669"/>
    <property type="project" value="UniProtKB-KW"/>
</dbReference>
<accession>A0AAD1FR94</accession>
<evidence type="ECO:0000256" key="8">
    <source>
        <dbReference type="SAM" id="Phobius"/>
    </source>
</evidence>
<keyword evidence="9" id="KW-0378">Hydrolase</keyword>
<comment type="subcellular location">
    <subcellularLocation>
        <location evidence="7">Cell membrane</location>
        <topology evidence="7">Peripheral membrane protein</topology>
    </subcellularLocation>
    <subcellularLocation>
        <location evidence="1">Membrane</location>
    </subcellularLocation>
</comment>
<evidence type="ECO:0000256" key="5">
    <source>
        <dbReference type="ARBA" id="ARBA00023136"/>
    </source>
</evidence>
<dbReference type="PANTHER" id="PTHR11910">
    <property type="entry name" value="ATP SYNTHASE DELTA CHAIN"/>
    <property type="match status" value="1"/>
</dbReference>
<protein>
    <recommendedName>
        <fullName evidence="7">ATP synthase subunit delta</fullName>
    </recommendedName>
    <alternativeName>
        <fullName evidence="7">ATP synthase F(1) sector subunit delta</fullName>
    </alternativeName>
    <alternativeName>
        <fullName evidence="7">F-type ATPase subunit delta</fullName>
        <shortName evidence="7">F-ATPase subunit delta</shortName>
    </alternativeName>
</protein>
<dbReference type="Gene3D" id="1.10.520.20">
    <property type="entry name" value="N-terminal domain of the delta subunit of the F1F0-ATP synthase"/>
    <property type="match status" value="1"/>
</dbReference>
<dbReference type="PRINTS" id="PR00125">
    <property type="entry name" value="ATPASEDELTA"/>
</dbReference>
<evidence type="ECO:0000313" key="10">
    <source>
        <dbReference type="Proteomes" id="UP000262607"/>
    </source>
</evidence>
<dbReference type="GO" id="GO:0046933">
    <property type="term" value="F:proton-transporting ATP synthase activity, rotational mechanism"/>
    <property type="evidence" value="ECO:0007669"/>
    <property type="project" value="UniProtKB-UniRule"/>
</dbReference>
<dbReference type="SUPFAM" id="SSF47928">
    <property type="entry name" value="N-terminal domain of the delta subunit of the F1F0-ATP synthase"/>
    <property type="match status" value="1"/>
</dbReference>
<keyword evidence="6 7" id="KW-0066">ATP synthesis</keyword>
<keyword evidence="7" id="KW-1003">Cell membrane</keyword>
<feature type="transmembrane region" description="Helical" evidence="8">
    <location>
        <begin position="66"/>
        <end position="83"/>
    </location>
</feature>
<dbReference type="GeneID" id="66556995"/>
<comment type="function">
    <text evidence="7">F(1)F(0) ATP synthase produces ATP from ADP in the presence of a proton or sodium gradient. F-type ATPases consist of two structural domains, F(1) containing the extramembraneous catalytic core and F(0) containing the membrane proton channel, linked together by a central stalk and a peripheral stalk. During catalysis, ATP synthesis in the catalytic domain of F(1) is coupled via a rotary mechanism of the central stalk subunits to proton translocation.</text>
</comment>
<dbReference type="NCBIfam" id="TIGR01145">
    <property type="entry name" value="ATP_synt_delta"/>
    <property type="match status" value="1"/>
</dbReference>
<comment type="function">
    <text evidence="7">This protein is part of the stalk that links CF(0) to CF(1). It either transmits conformational changes from CF(0) to CF(1) or is implicated in proton conduction.</text>
</comment>
<keyword evidence="7" id="KW-0139">CF(1)</keyword>
<keyword evidence="5 7" id="KW-0472">Membrane</keyword>
<dbReference type="GO" id="GO:0016787">
    <property type="term" value="F:hydrolase activity"/>
    <property type="evidence" value="ECO:0007669"/>
    <property type="project" value="UniProtKB-KW"/>
</dbReference>
<reference evidence="9 10" key="1">
    <citation type="submission" date="2014-06" db="EMBL/GenBank/DDBJ databases">
        <title>Genome sequence of the intracellular symbiont Blattabacterium cuenoti, strain CPU2 from the wood feeding cockroach Cryptocercus punctulatus.</title>
        <authorList>
            <person name="Kinjo Y."/>
            <person name="Ohkuma M."/>
            <person name="Tokuda G."/>
        </authorList>
    </citation>
    <scope>NUCLEOTIDE SEQUENCE [LARGE SCALE GENOMIC DNA]</scope>
    <source>
        <strain evidence="9 10">CPU2</strain>
    </source>
</reference>